<dbReference type="EMBL" id="LAJY01000051">
    <property type="protein sequence ID" value="KJV10743.1"/>
    <property type="molecule type" value="Genomic_DNA"/>
</dbReference>
<dbReference type="InterPro" id="IPR045622">
    <property type="entry name" value="DUF6441"/>
</dbReference>
<keyword evidence="2" id="KW-1185">Reference proteome</keyword>
<protein>
    <submittedName>
        <fullName evidence="1">Uncharacterized protein</fullName>
    </submittedName>
</protein>
<dbReference type="OrthoDB" id="7571212at2"/>
<sequence>MSLNLELEAQIKARMEKHKKRLKRYMTLAATEAGAWTRDELQRQAASFMHKGRSSAGTQDPIRSIRLTIYPKSGDSLGAAAEIRFAANWWRAHIEGPEVITAAGGRWMAIPLPAAIDMGLDRTRGDRGAGMRLSKRANIPKNLRFVPFDGGRRALLVMDALVTKAGKTRRLGAGKSSQRGASIPLFLLVRSVRLPKRIDVKKAERDGFQRYVRAVTRGVESAFYEYD</sequence>
<dbReference type="Proteomes" id="UP000033774">
    <property type="component" value="Unassembled WGS sequence"/>
</dbReference>
<dbReference type="Pfam" id="PF20039">
    <property type="entry name" value="DUF6441"/>
    <property type="match status" value="1"/>
</dbReference>
<organism evidence="1 2">
    <name type="scientific">Elstera litoralis</name>
    <dbReference type="NCBI Taxonomy" id="552518"/>
    <lineage>
        <taxon>Bacteria</taxon>
        <taxon>Pseudomonadati</taxon>
        <taxon>Pseudomonadota</taxon>
        <taxon>Alphaproteobacteria</taxon>
        <taxon>Rhodospirillales</taxon>
        <taxon>Rhodospirillaceae</taxon>
        <taxon>Elstera</taxon>
    </lineage>
</organism>
<accession>A0A0F3IW25</accession>
<gene>
    <name evidence="1" type="ORF">VZ95_02820</name>
</gene>
<reference evidence="1 2" key="1">
    <citation type="submission" date="2015-03" db="EMBL/GenBank/DDBJ databases">
        <title>Draft genome sequence of Elstera litoralis.</title>
        <authorList>
            <person name="Rahalkar M.C."/>
            <person name="Dhakephalkar P.K."/>
            <person name="Pore S.D."/>
            <person name="Arora P."/>
            <person name="Kapse N.G."/>
            <person name="Pandit P.S."/>
        </authorList>
    </citation>
    <scope>NUCLEOTIDE SEQUENCE [LARGE SCALE GENOMIC DNA]</scope>
    <source>
        <strain evidence="1 2">Dia-1</strain>
    </source>
</reference>
<evidence type="ECO:0000313" key="1">
    <source>
        <dbReference type="EMBL" id="KJV10743.1"/>
    </source>
</evidence>
<proteinExistence type="predicted"/>
<evidence type="ECO:0000313" key="2">
    <source>
        <dbReference type="Proteomes" id="UP000033774"/>
    </source>
</evidence>
<comment type="caution">
    <text evidence="1">The sequence shown here is derived from an EMBL/GenBank/DDBJ whole genome shotgun (WGS) entry which is preliminary data.</text>
</comment>
<dbReference type="RefSeq" id="WP_045774529.1">
    <property type="nucleotide sequence ID" value="NZ_LAJY01000051.1"/>
</dbReference>
<dbReference type="AlphaFoldDB" id="A0A0F3IW25"/>
<name>A0A0F3IW25_9PROT</name>